<dbReference type="Gramene" id="EOY08301">
    <property type="protein sequence ID" value="EOY08301"/>
    <property type="gene ID" value="TCM_022639"/>
</dbReference>
<dbReference type="AlphaFoldDB" id="A0A061EU14"/>
<dbReference type="PANTHER" id="PTHR31286">
    <property type="entry name" value="GLYCINE-RICH CELL WALL STRUCTURAL PROTEIN 1.8-LIKE"/>
    <property type="match status" value="1"/>
</dbReference>
<name>A0A061EU14_THECC</name>
<dbReference type="Proteomes" id="UP000026915">
    <property type="component" value="Chromosome 5"/>
</dbReference>
<protein>
    <submittedName>
        <fullName evidence="1">Uncharacterized protein</fullName>
    </submittedName>
</protein>
<evidence type="ECO:0000313" key="1">
    <source>
        <dbReference type="EMBL" id="EOY08301.1"/>
    </source>
</evidence>
<dbReference type="HOGENOM" id="CLU_555989_0_0_1"/>
<accession>A0A061EU14</accession>
<keyword evidence="2" id="KW-1185">Reference proteome</keyword>
<evidence type="ECO:0000313" key="2">
    <source>
        <dbReference type="Proteomes" id="UP000026915"/>
    </source>
</evidence>
<dbReference type="InterPro" id="IPR040256">
    <property type="entry name" value="At4g02000-like"/>
</dbReference>
<gene>
    <name evidence="1" type="ORF">TCM_022639</name>
</gene>
<dbReference type="PANTHER" id="PTHR31286:SF99">
    <property type="entry name" value="DUF4283 DOMAIN-CONTAINING PROTEIN"/>
    <property type="match status" value="1"/>
</dbReference>
<organism evidence="1 2">
    <name type="scientific">Theobroma cacao</name>
    <name type="common">Cacao</name>
    <name type="synonym">Cocoa</name>
    <dbReference type="NCBI Taxonomy" id="3641"/>
    <lineage>
        <taxon>Eukaryota</taxon>
        <taxon>Viridiplantae</taxon>
        <taxon>Streptophyta</taxon>
        <taxon>Embryophyta</taxon>
        <taxon>Tracheophyta</taxon>
        <taxon>Spermatophyta</taxon>
        <taxon>Magnoliopsida</taxon>
        <taxon>eudicotyledons</taxon>
        <taxon>Gunneridae</taxon>
        <taxon>Pentapetalae</taxon>
        <taxon>rosids</taxon>
        <taxon>malvids</taxon>
        <taxon>Malvales</taxon>
        <taxon>Malvaceae</taxon>
        <taxon>Byttnerioideae</taxon>
        <taxon>Theobroma</taxon>
    </lineage>
</organism>
<dbReference type="eggNOG" id="KOG1075">
    <property type="taxonomic scope" value="Eukaryota"/>
</dbReference>
<reference evidence="1 2" key="1">
    <citation type="journal article" date="2013" name="Genome Biol.">
        <title>The genome sequence of the most widely cultivated cacao type and its use to identify candidate genes regulating pod color.</title>
        <authorList>
            <person name="Motamayor J.C."/>
            <person name="Mockaitis K."/>
            <person name="Schmutz J."/>
            <person name="Haiminen N."/>
            <person name="Iii D.L."/>
            <person name="Cornejo O."/>
            <person name="Findley S.D."/>
            <person name="Zheng P."/>
            <person name="Utro F."/>
            <person name="Royaert S."/>
            <person name="Saski C."/>
            <person name="Jenkins J."/>
            <person name="Podicheti R."/>
            <person name="Zhao M."/>
            <person name="Scheffler B.E."/>
            <person name="Stack J.C."/>
            <person name="Feltus F.A."/>
            <person name="Mustiga G.M."/>
            <person name="Amores F."/>
            <person name="Phillips W."/>
            <person name="Marelli J.P."/>
            <person name="May G.D."/>
            <person name="Shapiro H."/>
            <person name="Ma J."/>
            <person name="Bustamante C.D."/>
            <person name="Schnell R.J."/>
            <person name="Main D."/>
            <person name="Gilbert D."/>
            <person name="Parida L."/>
            <person name="Kuhn D.N."/>
        </authorList>
    </citation>
    <scope>NUCLEOTIDE SEQUENCE [LARGE SCALE GENOMIC DNA]</scope>
    <source>
        <strain evidence="2">cv. Matina 1-6</strain>
    </source>
</reference>
<dbReference type="InParanoid" id="A0A061EU14"/>
<sequence length="491" mass="53788">MEKEYFLEGMKTLLRVRRMNQSLRWSAMSDEEDFEYGSIKGFPSIIIESLRVLLDDPWVIMGHYLTVHPSTPNFSTDMQDLTTVAAWVRFPGILLHMYHKSILRRITSLIGRLLKIGYNTGAENKGKFARVAVELDLSKPLKAKGNRLKSYVCNQPKIARLGGSGSRFTVLDMVDSGTSNVDISGAQQTILTNKVQPNPMTNPHDRKVEWSQKSLLTIVANGLTSIGIVPITSLTDTALALQVSKEVELAPKGGLTTWCRKAINCLTVGYLDPLSQHGPSNLQVEVCVPTITTLDQTKHSVVIPKDKAGDSSAIVHVMDNRSTRLTKAESSGGVILSKGEEKQSSKIGNIRLQRSSLKKKARAKHNGSQSFSSSLSLLKEKIIQPSINLKEGKVDVGHGALADDECQISLVKEVNMEREKDKPALNLGLGLPSVKGREKSQLWIWGLGYHRLEGEREANVGFGAWVTAGNQTVGFGADHGSDPAVVWASQA</sequence>
<dbReference type="EMBL" id="CM001883">
    <property type="protein sequence ID" value="EOY08301.1"/>
    <property type="molecule type" value="Genomic_DNA"/>
</dbReference>
<proteinExistence type="predicted"/>